<comment type="caution">
    <text evidence="2">The sequence shown here is derived from an EMBL/GenBank/DDBJ whole genome shotgun (WGS) entry which is preliminary data.</text>
</comment>
<dbReference type="InterPro" id="IPR044992">
    <property type="entry name" value="ChyE-like"/>
</dbReference>
<name>A0A917PZA1_9PSED</name>
<evidence type="ECO:0000259" key="1">
    <source>
        <dbReference type="Pfam" id="PF00117"/>
    </source>
</evidence>
<dbReference type="SUPFAM" id="SSF52317">
    <property type="entry name" value="Class I glutamine amidotransferase-like"/>
    <property type="match status" value="1"/>
</dbReference>
<feature type="domain" description="Glutamine amidotransferase" evidence="1">
    <location>
        <begin position="64"/>
        <end position="196"/>
    </location>
</feature>
<dbReference type="Pfam" id="PF00117">
    <property type="entry name" value="GATase"/>
    <property type="match status" value="1"/>
</dbReference>
<dbReference type="PROSITE" id="PS51273">
    <property type="entry name" value="GATASE_TYPE_1"/>
    <property type="match status" value="1"/>
</dbReference>
<dbReference type="PANTHER" id="PTHR42695">
    <property type="entry name" value="GLUTAMINE AMIDOTRANSFERASE YLR126C-RELATED"/>
    <property type="match status" value="1"/>
</dbReference>
<dbReference type="Proteomes" id="UP000635983">
    <property type="component" value="Unassembled WGS sequence"/>
</dbReference>
<proteinExistence type="predicted"/>
<dbReference type="InterPro" id="IPR029062">
    <property type="entry name" value="Class_I_gatase-like"/>
</dbReference>
<reference evidence="2" key="1">
    <citation type="journal article" date="2014" name="Int. J. Syst. Evol. Microbiol.">
        <title>Complete genome sequence of Corynebacterium casei LMG S-19264T (=DSM 44701T), isolated from a smear-ripened cheese.</title>
        <authorList>
            <consortium name="US DOE Joint Genome Institute (JGI-PGF)"/>
            <person name="Walter F."/>
            <person name="Albersmeier A."/>
            <person name="Kalinowski J."/>
            <person name="Ruckert C."/>
        </authorList>
    </citation>
    <scope>NUCLEOTIDE SEQUENCE</scope>
    <source>
        <strain evidence="2">JCM 30078</strain>
    </source>
</reference>
<dbReference type="EMBL" id="BMPO01000006">
    <property type="protein sequence ID" value="GGK00557.1"/>
    <property type="molecule type" value="Genomic_DNA"/>
</dbReference>
<dbReference type="NCBIfam" id="NF006562">
    <property type="entry name" value="PRK09065.1"/>
    <property type="match status" value="1"/>
</dbReference>
<organism evidence="2 3">
    <name type="scientific">Pseudomonas matsuisoli</name>
    <dbReference type="NCBI Taxonomy" id="1515666"/>
    <lineage>
        <taxon>Bacteria</taxon>
        <taxon>Pseudomonadati</taxon>
        <taxon>Pseudomonadota</taxon>
        <taxon>Gammaproteobacteria</taxon>
        <taxon>Pseudomonadales</taxon>
        <taxon>Pseudomonadaceae</taxon>
        <taxon>Pseudomonas</taxon>
    </lineage>
</organism>
<reference evidence="2" key="2">
    <citation type="submission" date="2020-09" db="EMBL/GenBank/DDBJ databases">
        <authorList>
            <person name="Sun Q."/>
            <person name="Ohkuma M."/>
        </authorList>
    </citation>
    <scope>NUCLEOTIDE SEQUENCE</scope>
    <source>
        <strain evidence="2">JCM 30078</strain>
    </source>
</reference>
<evidence type="ECO:0000313" key="3">
    <source>
        <dbReference type="Proteomes" id="UP000635983"/>
    </source>
</evidence>
<protein>
    <submittedName>
        <fullName evidence="2">GMP synthase</fullName>
    </submittedName>
</protein>
<accession>A0A917PZA1</accession>
<dbReference type="CDD" id="cd01741">
    <property type="entry name" value="GATase1_1"/>
    <property type="match status" value="1"/>
</dbReference>
<dbReference type="GO" id="GO:0005829">
    <property type="term" value="C:cytosol"/>
    <property type="evidence" value="ECO:0007669"/>
    <property type="project" value="TreeGrafter"/>
</dbReference>
<sequence length="258" mass="28509">MTATAFAPLLIVQMSVPPEDLRRQVGEQLDWFNALLEELPVESVCVRPHLGEPLPSASCVGAAIISGSWSMVTDRADWSERTAQWIQDMHAAHVPLFGVCYGHQLIAHALGGRVDYLPGGRELGAHTVRLSPEGRTHPRLAHFPDTFTAILSHEQSVLDLPPDARVLAGTKRDPHQILHYGGETWSSQFHPEFTPELLATCLERKRSVLEAEGLNVTALIEGLDTTPTAARLLLEFVERSLQCPNIRTKRARVLTTEP</sequence>
<dbReference type="PANTHER" id="PTHR42695:SF5">
    <property type="entry name" value="GLUTAMINE AMIDOTRANSFERASE YLR126C-RELATED"/>
    <property type="match status" value="1"/>
</dbReference>
<gene>
    <name evidence="2" type="ORF">GCM10009304_27940</name>
</gene>
<dbReference type="RefSeq" id="WP_188983862.1">
    <property type="nucleotide sequence ID" value="NZ_BMPO01000006.1"/>
</dbReference>
<keyword evidence="3" id="KW-1185">Reference proteome</keyword>
<evidence type="ECO:0000313" key="2">
    <source>
        <dbReference type="EMBL" id="GGK00557.1"/>
    </source>
</evidence>
<dbReference type="InterPro" id="IPR017926">
    <property type="entry name" value="GATASE"/>
</dbReference>
<dbReference type="Gene3D" id="3.40.50.880">
    <property type="match status" value="1"/>
</dbReference>
<dbReference type="AlphaFoldDB" id="A0A917PZA1"/>